<organism evidence="2 3">
    <name type="scientific">Trifolium medium</name>
    <dbReference type="NCBI Taxonomy" id="97028"/>
    <lineage>
        <taxon>Eukaryota</taxon>
        <taxon>Viridiplantae</taxon>
        <taxon>Streptophyta</taxon>
        <taxon>Embryophyta</taxon>
        <taxon>Tracheophyta</taxon>
        <taxon>Spermatophyta</taxon>
        <taxon>Magnoliopsida</taxon>
        <taxon>eudicotyledons</taxon>
        <taxon>Gunneridae</taxon>
        <taxon>Pentapetalae</taxon>
        <taxon>rosids</taxon>
        <taxon>fabids</taxon>
        <taxon>Fabales</taxon>
        <taxon>Fabaceae</taxon>
        <taxon>Papilionoideae</taxon>
        <taxon>50 kb inversion clade</taxon>
        <taxon>NPAAA clade</taxon>
        <taxon>Hologalegina</taxon>
        <taxon>IRL clade</taxon>
        <taxon>Trifolieae</taxon>
        <taxon>Trifolium</taxon>
    </lineage>
</organism>
<feature type="non-terminal residue" evidence="2">
    <location>
        <position position="81"/>
    </location>
</feature>
<evidence type="ECO:0000256" key="1">
    <source>
        <dbReference type="SAM" id="MobiDB-lite"/>
    </source>
</evidence>
<feature type="region of interest" description="Disordered" evidence="1">
    <location>
        <begin position="30"/>
        <end position="66"/>
    </location>
</feature>
<feature type="compositionally biased region" description="Basic and acidic residues" evidence="1">
    <location>
        <begin position="53"/>
        <end position="66"/>
    </location>
</feature>
<reference evidence="2 3" key="1">
    <citation type="journal article" date="2018" name="Front. Plant Sci.">
        <title>Red Clover (Trifolium pratense) and Zigzag Clover (T. medium) - A Picture of Genomic Similarities and Differences.</title>
        <authorList>
            <person name="Dluhosova J."/>
            <person name="Istvanek J."/>
            <person name="Nedelnik J."/>
            <person name="Repkova J."/>
        </authorList>
    </citation>
    <scope>NUCLEOTIDE SEQUENCE [LARGE SCALE GENOMIC DNA]</scope>
    <source>
        <strain evidence="3">cv. 10/8</strain>
        <tissue evidence="2">Leaf</tissue>
    </source>
</reference>
<evidence type="ECO:0000313" key="3">
    <source>
        <dbReference type="Proteomes" id="UP000265520"/>
    </source>
</evidence>
<feature type="compositionally biased region" description="Polar residues" evidence="1">
    <location>
        <begin position="30"/>
        <end position="49"/>
    </location>
</feature>
<sequence>MVLDITNNKRVDMVLLERITNEVEKRLSTSNFVPPVTTDNKPNTDQSCIVDSGSEHQEQVSGLRSRESEQLLSLLGNVLQQ</sequence>
<proteinExistence type="predicted"/>
<evidence type="ECO:0000313" key="2">
    <source>
        <dbReference type="EMBL" id="MCI06912.1"/>
    </source>
</evidence>
<comment type="caution">
    <text evidence="2">The sequence shown here is derived from an EMBL/GenBank/DDBJ whole genome shotgun (WGS) entry which is preliminary data.</text>
</comment>
<dbReference type="EMBL" id="LXQA010063488">
    <property type="protein sequence ID" value="MCI06912.1"/>
    <property type="molecule type" value="Genomic_DNA"/>
</dbReference>
<dbReference type="Proteomes" id="UP000265520">
    <property type="component" value="Unassembled WGS sequence"/>
</dbReference>
<accession>A0A392P568</accession>
<protein>
    <submittedName>
        <fullName evidence="2">Tetratricopeptide repeat protein 27-like</fullName>
    </submittedName>
</protein>
<dbReference type="AlphaFoldDB" id="A0A392P568"/>
<keyword evidence="3" id="KW-1185">Reference proteome</keyword>
<name>A0A392P568_9FABA</name>